<dbReference type="Pfam" id="PF01113">
    <property type="entry name" value="DapB_N"/>
    <property type="match status" value="1"/>
</dbReference>
<keyword evidence="14" id="KW-1185">Reference proteome</keyword>
<feature type="binding site" evidence="9">
    <location>
        <begin position="143"/>
        <end position="144"/>
    </location>
    <ligand>
        <name>(S)-2,3,4,5-tetrahydrodipicolinate</name>
        <dbReference type="ChEBI" id="CHEBI:16845"/>
    </ligand>
</feature>
<comment type="subunit">
    <text evidence="9">Homotetramer.</text>
</comment>
<dbReference type="Gene3D" id="3.30.360.10">
    <property type="entry name" value="Dihydrodipicolinate Reductase, domain 2"/>
    <property type="match status" value="1"/>
</dbReference>
<comment type="function">
    <text evidence="9">Catalyzes the conversion of 4-hydroxy-tetrahydrodipicolinate (HTPA) to tetrahydrodipicolinate.</text>
</comment>
<accession>A0A239B8Y3</accession>
<evidence type="ECO:0000259" key="11">
    <source>
        <dbReference type="Pfam" id="PF01113"/>
    </source>
</evidence>
<dbReference type="NCBIfam" id="TIGR00036">
    <property type="entry name" value="dapB"/>
    <property type="match status" value="1"/>
</dbReference>
<sequence>MNLAIWGIDGKMGQMIVDIAKDNDYWTSIEGVSENIPVSELSKKPDIVIDFSHPTAINEVVAYCRENSIPLVIGTTGFTEEGLKLIEDASLKIPILKATNMSIGMNILFSLVEQAARILKNRCTLDIEVIESHHNRKKDAPSGSAKTIVASIEKGLGEERKHVFGRSGQCPREKGEIGVHAIRGGNIVGVHEVDFIGEMETIKITHEAYDRSIYARGALQAAKFLIDKPSGMYNIKDVLNIQ</sequence>
<comment type="subcellular location">
    <subcellularLocation>
        <location evidence="9">Cytoplasm</location>
    </subcellularLocation>
</comment>
<name>A0A239B8Y3_9FIRM</name>
<evidence type="ECO:0000256" key="1">
    <source>
        <dbReference type="ARBA" id="ARBA00006642"/>
    </source>
</evidence>
<feature type="domain" description="Dihydrodipicolinate reductase N-terminal" evidence="11">
    <location>
        <begin position="1"/>
        <end position="101"/>
    </location>
</feature>
<dbReference type="PANTHER" id="PTHR20836:SF7">
    <property type="entry name" value="4-HYDROXY-TETRAHYDRODIPICOLINATE REDUCTASE"/>
    <property type="match status" value="1"/>
</dbReference>
<dbReference type="InterPro" id="IPR000846">
    <property type="entry name" value="DapB_N"/>
</dbReference>
<feature type="binding site" evidence="9">
    <location>
        <begin position="98"/>
        <end position="101"/>
    </location>
    <ligand>
        <name>NAD(+)</name>
        <dbReference type="ChEBI" id="CHEBI:57540"/>
    </ligand>
</feature>
<keyword evidence="3 9" id="KW-0028">Amino-acid biosynthesis</keyword>
<comment type="pathway">
    <text evidence="9">Amino-acid biosynthesis; L-lysine biosynthesis via DAP pathway; (S)-tetrahydrodipicolinate from L-aspartate: step 4/4.</text>
</comment>
<dbReference type="Gene3D" id="3.40.50.720">
    <property type="entry name" value="NAD(P)-binding Rossmann-like Domain"/>
    <property type="match status" value="1"/>
</dbReference>
<dbReference type="Proteomes" id="UP000198304">
    <property type="component" value="Unassembled WGS sequence"/>
</dbReference>
<dbReference type="GO" id="GO:0051287">
    <property type="term" value="F:NAD binding"/>
    <property type="evidence" value="ECO:0007669"/>
    <property type="project" value="UniProtKB-UniRule"/>
</dbReference>
<dbReference type="Pfam" id="PF05173">
    <property type="entry name" value="DapB_C"/>
    <property type="match status" value="1"/>
</dbReference>
<dbReference type="UniPathway" id="UPA00034">
    <property type="reaction ID" value="UER00018"/>
</dbReference>
<dbReference type="GO" id="GO:0008839">
    <property type="term" value="F:4-hydroxy-tetrahydrodipicolinate reductase"/>
    <property type="evidence" value="ECO:0007669"/>
    <property type="project" value="UniProtKB-UniRule"/>
</dbReference>
<dbReference type="EC" id="1.17.1.8" evidence="9 10"/>
<keyword evidence="2 9" id="KW-0963">Cytoplasm</keyword>
<dbReference type="RefSeq" id="WP_089281554.1">
    <property type="nucleotide sequence ID" value="NZ_FZOJ01000003.1"/>
</dbReference>
<dbReference type="GO" id="GO:0019877">
    <property type="term" value="P:diaminopimelate biosynthetic process"/>
    <property type="evidence" value="ECO:0007669"/>
    <property type="project" value="UniProtKB-UniRule"/>
</dbReference>
<gene>
    <name evidence="9" type="primary">dapB</name>
    <name evidence="13" type="ORF">SAMN05446037_100347</name>
</gene>
<comment type="caution">
    <text evidence="9">Was originally thought to be a dihydrodipicolinate reductase (DHDPR), catalyzing the conversion of dihydrodipicolinate to tetrahydrodipicolinate. However, it was shown in E.coli that the substrate of the enzymatic reaction is not dihydrodipicolinate (DHDP) but in fact (2S,4S)-4-hydroxy-2,3,4,5-tetrahydrodipicolinic acid (HTPA), the product released by the DapA-catalyzed reaction.</text>
</comment>
<dbReference type="SUPFAM" id="SSF55347">
    <property type="entry name" value="Glyceraldehyde-3-phosphate dehydrogenase-like, C-terminal domain"/>
    <property type="match status" value="1"/>
</dbReference>
<comment type="catalytic activity">
    <reaction evidence="9">
        <text>(S)-2,3,4,5-tetrahydrodipicolinate + NADP(+) + H2O = (2S,4S)-4-hydroxy-2,3,4,5-tetrahydrodipicolinate + NADPH + H(+)</text>
        <dbReference type="Rhea" id="RHEA:35331"/>
        <dbReference type="ChEBI" id="CHEBI:15377"/>
        <dbReference type="ChEBI" id="CHEBI:15378"/>
        <dbReference type="ChEBI" id="CHEBI:16845"/>
        <dbReference type="ChEBI" id="CHEBI:57783"/>
        <dbReference type="ChEBI" id="CHEBI:58349"/>
        <dbReference type="ChEBI" id="CHEBI:67139"/>
        <dbReference type="EC" id="1.17.1.8"/>
    </reaction>
</comment>
<dbReference type="PROSITE" id="PS01298">
    <property type="entry name" value="DAPB"/>
    <property type="match status" value="1"/>
</dbReference>
<dbReference type="AlphaFoldDB" id="A0A239B8Y3"/>
<feature type="binding site" evidence="9">
    <location>
        <position position="34"/>
    </location>
    <ligand>
        <name>NAD(+)</name>
        <dbReference type="ChEBI" id="CHEBI:57540"/>
    </ligand>
</feature>
<dbReference type="EMBL" id="FZOJ01000003">
    <property type="protein sequence ID" value="SNS03553.1"/>
    <property type="molecule type" value="Genomic_DNA"/>
</dbReference>
<evidence type="ECO:0000256" key="3">
    <source>
        <dbReference type="ARBA" id="ARBA00022605"/>
    </source>
</evidence>
<dbReference type="InterPro" id="IPR036291">
    <property type="entry name" value="NAD(P)-bd_dom_sf"/>
</dbReference>
<dbReference type="GO" id="GO:0009089">
    <property type="term" value="P:lysine biosynthetic process via diaminopimelate"/>
    <property type="evidence" value="ECO:0007669"/>
    <property type="project" value="UniProtKB-UniRule"/>
</dbReference>
<feature type="binding site" evidence="9">
    <location>
        <begin position="7"/>
        <end position="12"/>
    </location>
    <ligand>
        <name>NAD(+)</name>
        <dbReference type="ChEBI" id="CHEBI:57540"/>
    </ligand>
</feature>
<dbReference type="InterPro" id="IPR023940">
    <property type="entry name" value="DHDPR_bac"/>
</dbReference>
<evidence type="ECO:0000313" key="14">
    <source>
        <dbReference type="Proteomes" id="UP000198304"/>
    </source>
</evidence>
<dbReference type="InterPro" id="IPR022663">
    <property type="entry name" value="DapB_C"/>
</dbReference>
<dbReference type="PIRSF" id="PIRSF000161">
    <property type="entry name" value="DHPR"/>
    <property type="match status" value="1"/>
</dbReference>
<feature type="active site" description="Proton donor/acceptor" evidence="9">
    <location>
        <position position="133"/>
    </location>
</feature>
<proteinExistence type="inferred from homology"/>
<evidence type="ECO:0000256" key="9">
    <source>
        <dbReference type="HAMAP-Rule" id="MF_00102"/>
    </source>
</evidence>
<keyword evidence="4 9" id="KW-0521">NADP</keyword>
<dbReference type="GO" id="GO:0016726">
    <property type="term" value="F:oxidoreductase activity, acting on CH or CH2 groups, NAD or NADP as acceptor"/>
    <property type="evidence" value="ECO:0007669"/>
    <property type="project" value="UniProtKB-UniRule"/>
</dbReference>
<protein>
    <recommendedName>
        <fullName evidence="9 10">4-hydroxy-tetrahydrodipicolinate reductase</fullName>
        <shortName evidence="9">HTPA reductase</shortName>
        <ecNumber evidence="9 10">1.17.1.8</ecNumber>
    </recommendedName>
</protein>
<keyword evidence="5 9" id="KW-0220">Diaminopimelate biosynthesis</keyword>
<feature type="binding site" evidence="9">
    <location>
        <position position="134"/>
    </location>
    <ligand>
        <name>(S)-2,3,4,5-tetrahydrodipicolinate</name>
        <dbReference type="ChEBI" id="CHEBI:16845"/>
    </ligand>
</feature>
<feature type="active site" description="Proton donor" evidence="9">
    <location>
        <position position="137"/>
    </location>
</feature>
<evidence type="ECO:0000256" key="4">
    <source>
        <dbReference type="ARBA" id="ARBA00022857"/>
    </source>
</evidence>
<feature type="binding site" evidence="9">
    <location>
        <begin position="74"/>
        <end position="76"/>
    </location>
    <ligand>
        <name>NAD(+)</name>
        <dbReference type="ChEBI" id="CHEBI:57540"/>
    </ligand>
</feature>
<dbReference type="HAMAP" id="MF_00102">
    <property type="entry name" value="DapB"/>
    <property type="match status" value="1"/>
</dbReference>
<evidence type="ECO:0000256" key="8">
    <source>
        <dbReference type="ARBA" id="ARBA00023154"/>
    </source>
</evidence>
<evidence type="ECO:0000256" key="6">
    <source>
        <dbReference type="ARBA" id="ARBA00023002"/>
    </source>
</evidence>
<reference evidence="13 14" key="1">
    <citation type="submission" date="2017-06" db="EMBL/GenBank/DDBJ databases">
        <authorList>
            <person name="Kim H.J."/>
            <person name="Triplett B.A."/>
        </authorList>
    </citation>
    <scope>NUCLEOTIDE SEQUENCE [LARGE SCALE GENOMIC DNA]</scope>
    <source>
        <strain evidence="13 14">SCA</strain>
    </source>
</reference>
<evidence type="ECO:0000256" key="7">
    <source>
        <dbReference type="ARBA" id="ARBA00023027"/>
    </source>
</evidence>
<evidence type="ECO:0000259" key="12">
    <source>
        <dbReference type="Pfam" id="PF05173"/>
    </source>
</evidence>
<evidence type="ECO:0000256" key="5">
    <source>
        <dbReference type="ARBA" id="ARBA00022915"/>
    </source>
</evidence>
<organism evidence="13 14">
    <name type="scientific">Anaerovirgula multivorans</name>
    <dbReference type="NCBI Taxonomy" id="312168"/>
    <lineage>
        <taxon>Bacteria</taxon>
        <taxon>Bacillati</taxon>
        <taxon>Bacillota</taxon>
        <taxon>Clostridia</taxon>
        <taxon>Peptostreptococcales</taxon>
        <taxon>Natronincolaceae</taxon>
        <taxon>Anaerovirgula</taxon>
    </lineage>
</organism>
<comment type="similarity">
    <text evidence="1 9">Belongs to the DapB family.</text>
</comment>
<dbReference type="GO" id="GO:0005829">
    <property type="term" value="C:cytosol"/>
    <property type="evidence" value="ECO:0007669"/>
    <property type="project" value="TreeGrafter"/>
</dbReference>
<keyword evidence="7 9" id="KW-0520">NAD</keyword>
<dbReference type="PANTHER" id="PTHR20836">
    <property type="entry name" value="DIHYDRODIPICOLINATE REDUCTASE"/>
    <property type="match status" value="1"/>
</dbReference>
<dbReference type="CDD" id="cd02274">
    <property type="entry name" value="DHDPR_N"/>
    <property type="match status" value="1"/>
</dbReference>
<dbReference type="GO" id="GO:0050661">
    <property type="term" value="F:NADP binding"/>
    <property type="evidence" value="ECO:0007669"/>
    <property type="project" value="UniProtKB-UniRule"/>
</dbReference>
<evidence type="ECO:0000256" key="2">
    <source>
        <dbReference type="ARBA" id="ARBA00022490"/>
    </source>
</evidence>
<dbReference type="OrthoDB" id="9790352at2"/>
<evidence type="ECO:0000313" key="13">
    <source>
        <dbReference type="EMBL" id="SNS03553.1"/>
    </source>
</evidence>
<evidence type="ECO:0000256" key="10">
    <source>
        <dbReference type="NCBIfam" id="TIGR00036"/>
    </source>
</evidence>
<dbReference type="InterPro" id="IPR022664">
    <property type="entry name" value="DapB_N_CS"/>
</dbReference>
<comment type="caution">
    <text evidence="9">Lacks conserved residue(s) required for the propagation of feature annotation.</text>
</comment>
<feature type="domain" description="Dihydrodipicolinate reductase C-terminal" evidence="12">
    <location>
        <begin position="104"/>
        <end position="239"/>
    </location>
</feature>
<dbReference type="SUPFAM" id="SSF51735">
    <property type="entry name" value="NAD(P)-binding Rossmann-fold domains"/>
    <property type="match status" value="1"/>
</dbReference>
<keyword evidence="8 9" id="KW-0457">Lysine biosynthesis</keyword>
<keyword evidence="6 9" id="KW-0560">Oxidoreductase</keyword>
<comment type="catalytic activity">
    <reaction evidence="9">
        <text>(S)-2,3,4,5-tetrahydrodipicolinate + NAD(+) + H2O = (2S,4S)-4-hydroxy-2,3,4,5-tetrahydrodipicolinate + NADH + H(+)</text>
        <dbReference type="Rhea" id="RHEA:35323"/>
        <dbReference type="ChEBI" id="CHEBI:15377"/>
        <dbReference type="ChEBI" id="CHEBI:15378"/>
        <dbReference type="ChEBI" id="CHEBI:16845"/>
        <dbReference type="ChEBI" id="CHEBI:57540"/>
        <dbReference type="ChEBI" id="CHEBI:57945"/>
        <dbReference type="ChEBI" id="CHEBI:67139"/>
        <dbReference type="EC" id="1.17.1.8"/>
    </reaction>
</comment>